<dbReference type="OrthoDB" id="885293at2"/>
<dbReference type="InterPro" id="IPR051354">
    <property type="entry name" value="Transposase_27_IS1"/>
</dbReference>
<gene>
    <name evidence="1" type="ORF">BEN47_19835</name>
</gene>
<dbReference type="Gene3D" id="1.10.10.60">
    <property type="entry name" value="Homeodomain-like"/>
    <property type="match status" value="1"/>
</dbReference>
<dbReference type="EMBL" id="MDZB01000041">
    <property type="protein sequence ID" value="OGX89155.1"/>
    <property type="molecule type" value="Genomic_DNA"/>
</dbReference>
<sequence length="110" mass="11426">MVFTQHFCAACGSEHIRRNGSAGGHAKYQCKACGHQARFTPVAVAKAAQYAQVDELLSERNSQRSIARVTGVSRVTIASRIKKSAGGPACAAPLTLQKGAEKGVGGARTG</sequence>
<accession>A0A1G1TE76</accession>
<evidence type="ECO:0008006" key="3">
    <source>
        <dbReference type="Google" id="ProtNLM"/>
    </source>
</evidence>
<dbReference type="PANTHER" id="PTHR33293:SF1">
    <property type="entry name" value="INSERTION ELEMENT IS1 1 PROTEIN INSB-RELATED"/>
    <property type="match status" value="1"/>
</dbReference>
<dbReference type="AlphaFoldDB" id="A0A1G1TE76"/>
<organism evidence="1 2">
    <name type="scientific">Hymenobacter lapidarius</name>
    <dbReference type="NCBI Taxonomy" id="1908237"/>
    <lineage>
        <taxon>Bacteria</taxon>
        <taxon>Pseudomonadati</taxon>
        <taxon>Bacteroidota</taxon>
        <taxon>Cytophagia</taxon>
        <taxon>Cytophagales</taxon>
        <taxon>Hymenobacteraceae</taxon>
        <taxon>Hymenobacter</taxon>
    </lineage>
</organism>
<proteinExistence type="predicted"/>
<protein>
    <recommendedName>
        <fullName evidence="3">Insertion element IS1 protein InsA helix-turn-helix domain-containing protein</fullName>
    </recommendedName>
</protein>
<reference evidence="1 2" key="1">
    <citation type="submission" date="2016-08" db="EMBL/GenBank/DDBJ databases">
        <title>Hymenobacter coccineus sp. nov., Hymenobacter lapidarius sp. nov. and Hymenobacter glacialis sp. nov., isolated from Antarctic soil.</title>
        <authorList>
            <person name="Sedlacek I."/>
            <person name="Kralova S."/>
            <person name="Kyrova K."/>
            <person name="Maslanova I."/>
            <person name="Stankova E."/>
            <person name="Vrbovska V."/>
            <person name="Nemec M."/>
            <person name="Bartak M."/>
            <person name="Svec P."/>
            <person name="Busse H.-J."/>
            <person name="Pantucek R."/>
        </authorList>
    </citation>
    <scope>NUCLEOTIDE SEQUENCE [LARGE SCALE GENOMIC DNA]</scope>
    <source>
        <strain evidence="1 2">CCM 8643</strain>
    </source>
</reference>
<name>A0A1G1TE76_9BACT</name>
<evidence type="ECO:0000313" key="2">
    <source>
        <dbReference type="Proteomes" id="UP000176294"/>
    </source>
</evidence>
<evidence type="ECO:0000313" key="1">
    <source>
        <dbReference type="EMBL" id="OGX89155.1"/>
    </source>
</evidence>
<keyword evidence="2" id="KW-1185">Reference proteome</keyword>
<comment type="caution">
    <text evidence="1">The sequence shown here is derived from an EMBL/GenBank/DDBJ whole genome shotgun (WGS) entry which is preliminary data.</text>
</comment>
<dbReference type="Proteomes" id="UP000176294">
    <property type="component" value="Unassembled WGS sequence"/>
</dbReference>
<dbReference type="PANTHER" id="PTHR33293">
    <property type="entry name" value="INSERTION ELEMENT IS1 1 PROTEIN INSB-RELATED"/>
    <property type="match status" value="1"/>
</dbReference>